<feature type="compositionally biased region" description="Polar residues" evidence="1">
    <location>
        <begin position="159"/>
        <end position="169"/>
    </location>
</feature>
<feature type="domain" description="DUF7047" evidence="2">
    <location>
        <begin position="507"/>
        <end position="562"/>
    </location>
</feature>
<dbReference type="InterPro" id="IPR055475">
    <property type="entry name" value="DUF7047"/>
</dbReference>
<feature type="compositionally biased region" description="Basic and acidic residues" evidence="1">
    <location>
        <begin position="173"/>
        <end position="183"/>
    </location>
</feature>
<organism evidence="3 4">
    <name type="scientific">Perkinsus olseni</name>
    <name type="common">Perkinsus atlanticus</name>
    <dbReference type="NCBI Taxonomy" id="32597"/>
    <lineage>
        <taxon>Eukaryota</taxon>
        <taxon>Sar</taxon>
        <taxon>Alveolata</taxon>
        <taxon>Perkinsozoa</taxon>
        <taxon>Perkinsea</taxon>
        <taxon>Perkinsida</taxon>
        <taxon>Perkinsidae</taxon>
        <taxon>Perkinsus</taxon>
    </lineage>
</organism>
<dbReference type="SUPFAM" id="SSF56672">
    <property type="entry name" value="DNA/RNA polymerases"/>
    <property type="match status" value="1"/>
</dbReference>
<feature type="region of interest" description="Disordered" evidence="1">
    <location>
        <begin position="689"/>
        <end position="719"/>
    </location>
</feature>
<dbReference type="OrthoDB" id="6131392at2759"/>
<name>A0A7J6NNH0_PEROL</name>
<dbReference type="EMBL" id="JABANP010000266">
    <property type="protein sequence ID" value="KAF4685365.1"/>
    <property type="molecule type" value="Genomic_DNA"/>
</dbReference>
<gene>
    <name evidence="3" type="ORF">FOZ60_006628</name>
</gene>
<proteinExistence type="predicted"/>
<reference evidence="3 4" key="1">
    <citation type="submission" date="2020-04" db="EMBL/GenBank/DDBJ databases">
        <title>Perkinsus olseni comparative genomics.</title>
        <authorList>
            <person name="Bogema D.R."/>
        </authorList>
    </citation>
    <scope>NUCLEOTIDE SEQUENCE [LARGE SCALE GENOMIC DNA]</scope>
    <source>
        <strain evidence="3">00978-12</strain>
    </source>
</reference>
<evidence type="ECO:0000256" key="1">
    <source>
        <dbReference type="SAM" id="MobiDB-lite"/>
    </source>
</evidence>
<protein>
    <recommendedName>
        <fullName evidence="2">DUF7047 domain-containing protein</fullName>
    </recommendedName>
</protein>
<evidence type="ECO:0000313" key="3">
    <source>
        <dbReference type="EMBL" id="KAF4685365.1"/>
    </source>
</evidence>
<dbReference type="AlphaFoldDB" id="A0A7J6NNH0"/>
<accession>A0A7J6NNH0</accession>
<dbReference type="Pfam" id="PF23088">
    <property type="entry name" value="DUF7047"/>
    <property type="match status" value="1"/>
</dbReference>
<dbReference type="InterPro" id="IPR043502">
    <property type="entry name" value="DNA/RNA_pol_sf"/>
</dbReference>
<sequence length="799" mass="88028">MSAIKFEQVLKRYYGATSEEEGDTFQHWLTKFELVSGIQGWNEEKQREYMPLFFEGPAWDVYESLPAATTATKGALVTAMEAAFSPTKSDAWVQFQARDFREGTDPSTAPSVLAERFVAGLPSSAAEQIRLLAAPEGELDLSKAVLRARTLLPQNMHSATVVAGTNSRQAGHPYDRSRKDNRNRSQSSRSSKAPISHSKSPRVYVQVQSKLKCVSVLDTGSAISLVSSETLYYSGGRLSGVVAAHVSTTTNVSALPSVLSFSSEASSAVRLSRHVAVQEEFSGTSEASGKNDLRSVKLSMQDFDTWWSKSDGYWTFRWHWKDDQPPLNPIYSRLAKYPVKLTAQQEQQYDQELSSWISSGWLIPYDEKKFGPVKVELPFLPVVQAHKSSSPLRACVDARRLNDLVINTPGYSTISCPDKLRQWRLRCALGPFFVSLSSGAISRLPVCSISHVFWTLHIASDSYVDDIYVADKALVPKVIEQFRLFGLPCLELVDDHGDLCWTRRPDWCGRLTSHYPICDWLRPATSYLKRICCEGLGSNAAWDRPVLPDVKKCCDDVVKRLQVDDPVRGVWSPPSLSSNPTFSLYCDASSLAVGVVITVDKGDGNIVPLEDSCWLVAKRIAWGAKDIILYNDSRTVVGWLNSLLNDTAKVKVSDTAIDDEDGITANVQRLPGNDFDNCDDICLLPRDHGPNVDPRGELSSAPSVKDDSSGGGEEDGGSPAQVLASAAVGTDITVFGQQPSVTLSDQLMDPILADINQLVHDRSLPTSQLPPAYARILPQINVRSDDGVLFYRSVFVMVS</sequence>
<comment type="caution">
    <text evidence="3">The sequence shown here is derived from an EMBL/GenBank/DDBJ whole genome shotgun (WGS) entry which is preliminary data.</text>
</comment>
<evidence type="ECO:0000259" key="2">
    <source>
        <dbReference type="Pfam" id="PF23088"/>
    </source>
</evidence>
<feature type="region of interest" description="Disordered" evidence="1">
    <location>
        <begin position="159"/>
        <end position="201"/>
    </location>
</feature>
<dbReference type="Proteomes" id="UP000541610">
    <property type="component" value="Unassembled WGS sequence"/>
</dbReference>
<evidence type="ECO:0000313" key="4">
    <source>
        <dbReference type="Proteomes" id="UP000541610"/>
    </source>
</evidence>